<dbReference type="HOGENOM" id="CLU_2147140_0_0_1"/>
<dbReference type="AlphaFoldDB" id="E3S4M0"/>
<evidence type="ECO:0000313" key="3">
    <source>
        <dbReference type="Proteomes" id="UP000001067"/>
    </source>
</evidence>
<keyword evidence="3" id="KW-1185">Reference proteome</keyword>
<proteinExistence type="predicted"/>
<evidence type="ECO:0000313" key="2">
    <source>
        <dbReference type="EMBL" id="EFQ87079.1"/>
    </source>
</evidence>
<dbReference type="Proteomes" id="UP000001067">
    <property type="component" value="Unassembled WGS sequence"/>
</dbReference>
<evidence type="ECO:0000256" key="1">
    <source>
        <dbReference type="SAM" id="MobiDB-lite"/>
    </source>
</evidence>
<sequence length="112" mass="12874">MRVTRIRALMMEYAYLQFKWIATWALETPVPQTLQNPPCRCSLLEEPARSSQSPKFSSRPLAQRDNDPSTFWNACLLLFMGPGFYARKITDGYIDEPRLAEFDVAAALSQRL</sequence>
<reference evidence="2 3" key="1">
    <citation type="journal article" date="2010" name="Genome Biol.">
        <title>A first genome assembly of the barley fungal pathogen Pyrenophora teres f. teres.</title>
        <authorList>
            <person name="Ellwood S.R."/>
            <person name="Liu Z."/>
            <person name="Syme R.A."/>
            <person name="Lai Z."/>
            <person name="Hane J.K."/>
            <person name="Keiper F."/>
            <person name="Moffat C.S."/>
            <person name="Oliver R.P."/>
            <person name="Friesen T.L."/>
        </authorList>
    </citation>
    <scope>NUCLEOTIDE SEQUENCE [LARGE SCALE GENOMIC DNA]</scope>
    <source>
        <strain evidence="2 3">0-1</strain>
    </source>
</reference>
<organism evidence="3">
    <name type="scientific">Pyrenophora teres f. teres (strain 0-1)</name>
    <name type="common">Barley net blotch fungus</name>
    <name type="synonym">Drechslera teres f. teres</name>
    <dbReference type="NCBI Taxonomy" id="861557"/>
    <lineage>
        <taxon>Eukaryota</taxon>
        <taxon>Fungi</taxon>
        <taxon>Dikarya</taxon>
        <taxon>Ascomycota</taxon>
        <taxon>Pezizomycotina</taxon>
        <taxon>Dothideomycetes</taxon>
        <taxon>Pleosporomycetidae</taxon>
        <taxon>Pleosporales</taxon>
        <taxon>Pleosporineae</taxon>
        <taxon>Pleosporaceae</taxon>
        <taxon>Pyrenophora</taxon>
    </lineage>
</organism>
<name>E3S4M0_PYRTT</name>
<dbReference type="EMBL" id="GL537166">
    <property type="protein sequence ID" value="EFQ87079.1"/>
    <property type="molecule type" value="Genomic_DNA"/>
</dbReference>
<protein>
    <submittedName>
        <fullName evidence="2">Uncharacterized protein</fullName>
    </submittedName>
</protein>
<feature type="region of interest" description="Disordered" evidence="1">
    <location>
        <begin position="46"/>
        <end position="66"/>
    </location>
</feature>
<dbReference type="KEGG" id="pte:PTT_17529"/>
<accession>E3S4M0</accession>
<gene>
    <name evidence="2" type="ORF">PTT_17529</name>
</gene>